<feature type="compositionally biased region" description="Polar residues" evidence="1">
    <location>
        <begin position="149"/>
        <end position="166"/>
    </location>
</feature>
<protein>
    <submittedName>
        <fullName evidence="2">Uncharacterized protein</fullName>
    </submittedName>
</protein>
<evidence type="ECO:0000313" key="2">
    <source>
        <dbReference type="EMBL" id="TNV73237.1"/>
    </source>
</evidence>
<organism evidence="2 3">
    <name type="scientific">Halteria grandinella</name>
    <dbReference type="NCBI Taxonomy" id="5974"/>
    <lineage>
        <taxon>Eukaryota</taxon>
        <taxon>Sar</taxon>
        <taxon>Alveolata</taxon>
        <taxon>Ciliophora</taxon>
        <taxon>Intramacronucleata</taxon>
        <taxon>Spirotrichea</taxon>
        <taxon>Stichotrichia</taxon>
        <taxon>Sporadotrichida</taxon>
        <taxon>Halteriidae</taxon>
        <taxon>Halteria</taxon>
    </lineage>
</organism>
<dbReference type="Proteomes" id="UP000785679">
    <property type="component" value="Unassembled WGS sequence"/>
</dbReference>
<name>A0A8J8NDK4_HALGN</name>
<reference evidence="2" key="1">
    <citation type="submission" date="2019-06" db="EMBL/GenBank/DDBJ databases">
        <authorList>
            <person name="Zheng W."/>
        </authorList>
    </citation>
    <scope>NUCLEOTIDE SEQUENCE</scope>
    <source>
        <strain evidence="2">QDHG01</strain>
    </source>
</reference>
<evidence type="ECO:0000256" key="1">
    <source>
        <dbReference type="SAM" id="MobiDB-lite"/>
    </source>
</evidence>
<dbReference type="EMBL" id="RRYP01019465">
    <property type="protein sequence ID" value="TNV73237.1"/>
    <property type="molecule type" value="Genomic_DNA"/>
</dbReference>
<comment type="caution">
    <text evidence="2">The sequence shown here is derived from an EMBL/GenBank/DDBJ whole genome shotgun (WGS) entry which is preliminary data.</text>
</comment>
<accession>A0A8J8NDK4</accession>
<gene>
    <name evidence="2" type="ORF">FGO68_gene17038</name>
</gene>
<feature type="region of interest" description="Disordered" evidence="1">
    <location>
        <begin position="147"/>
        <end position="166"/>
    </location>
</feature>
<feature type="compositionally biased region" description="Acidic residues" evidence="1">
    <location>
        <begin position="61"/>
        <end position="73"/>
    </location>
</feature>
<proteinExistence type="predicted"/>
<feature type="region of interest" description="Disordered" evidence="1">
    <location>
        <begin position="53"/>
        <end position="76"/>
    </location>
</feature>
<dbReference type="AlphaFoldDB" id="A0A8J8NDK4"/>
<evidence type="ECO:0000313" key="3">
    <source>
        <dbReference type="Proteomes" id="UP000785679"/>
    </source>
</evidence>
<sequence>MNSTNHYMSSLSGELEINSSVSDSTYYVVLGSDQLQPSLEDIGKCVRSRRKSTYQPVSSLGDEDADVYEEPDSSDSINIRGKSLEQLQAEKQAHNPYHQDNEYLDGIRYLFEVAMIVIDQFYKDPEKDEQSNEIEMVNMADDLDAGLSTAETGQSPIQSPFSSGEQGESFDLEQLEESLMQTMIQQQLAQKRELFKRAPEALRQLCTRTSLAFISGNRQRSFVNLRKKISRYFKMRIQLRWKQERASLHFLDFVREQKLLQMRYLRALKQDKRALELRLQMLRISFKHVIRPNQKQLRSE</sequence>
<keyword evidence="3" id="KW-1185">Reference proteome</keyword>